<evidence type="ECO:0000313" key="2">
    <source>
        <dbReference type="Proteomes" id="UP001055811"/>
    </source>
</evidence>
<organism evidence="1 2">
    <name type="scientific">Cichorium intybus</name>
    <name type="common">Chicory</name>
    <dbReference type="NCBI Taxonomy" id="13427"/>
    <lineage>
        <taxon>Eukaryota</taxon>
        <taxon>Viridiplantae</taxon>
        <taxon>Streptophyta</taxon>
        <taxon>Embryophyta</taxon>
        <taxon>Tracheophyta</taxon>
        <taxon>Spermatophyta</taxon>
        <taxon>Magnoliopsida</taxon>
        <taxon>eudicotyledons</taxon>
        <taxon>Gunneridae</taxon>
        <taxon>Pentapetalae</taxon>
        <taxon>asterids</taxon>
        <taxon>campanulids</taxon>
        <taxon>Asterales</taxon>
        <taxon>Asteraceae</taxon>
        <taxon>Cichorioideae</taxon>
        <taxon>Cichorieae</taxon>
        <taxon>Cichoriinae</taxon>
        <taxon>Cichorium</taxon>
    </lineage>
</organism>
<reference evidence="1 2" key="2">
    <citation type="journal article" date="2022" name="Mol. Ecol. Resour.">
        <title>The genomes of chicory, endive, great burdock and yacon provide insights into Asteraceae paleo-polyploidization history and plant inulin production.</title>
        <authorList>
            <person name="Fan W."/>
            <person name="Wang S."/>
            <person name="Wang H."/>
            <person name="Wang A."/>
            <person name="Jiang F."/>
            <person name="Liu H."/>
            <person name="Zhao H."/>
            <person name="Xu D."/>
            <person name="Zhang Y."/>
        </authorList>
    </citation>
    <scope>NUCLEOTIDE SEQUENCE [LARGE SCALE GENOMIC DNA]</scope>
    <source>
        <strain evidence="2">cv. Punajuju</strain>
        <tissue evidence="1">Leaves</tissue>
    </source>
</reference>
<dbReference type="EMBL" id="CM042014">
    <property type="protein sequence ID" value="KAI3724023.1"/>
    <property type="molecule type" value="Genomic_DNA"/>
</dbReference>
<protein>
    <submittedName>
        <fullName evidence="1">Uncharacterized protein</fullName>
    </submittedName>
</protein>
<dbReference type="Proteomes" id="UP001055811">
    <property type="component" value="Linkage Group LG06"/>
</dbReference>
<name>A0ACB9BPU1_CICIN</name>
<keyword evidence="2" id="KW-1185">Reference proteome</keyword>
<accession>A0ACB9BPU1</accession>
<gene>
    <name evidence="1" type="ORF">L2E82_35787</name>
</gene>
<sequence length="158" mass="16909">MLTSCSNLAAVAILKTPDCSKSGLISVAKNCKLCKLLRKLHIDGWKTNRINDEGLIALSKHCSNLQDLVLIGVNSTRTSLELLARNCQKLERLALCGSETIGDAEISYIAEKCTALKKLCIKSCHVSDHGVEALGGGCPNLVKFNVKKWRGVTGDGAG</sequence>
<proteinExistence type="predicted"/>
<evidence type="ECO:0000313" key="1">
    <source>
        <dbReference type="EMBL" id="KAI3724023.1"/>
    </source>
</evidence>
<comment type="caution">
    <text evidence="1">The sequence shown here is derived from an EMBL/GenBank/DDBJ whole genome shotgun (WGS) entry which is preliminary data.</text>
</comment>
<reference evidence="2" key="1">
    <citation type="journal article" date="2022" name="Mol. Ecol. Resour.">
        <title>The genomes of chicory, endive, great burdock and yacon provide insights into Asteraceae palaeo-polyploidization history and plant inulin production.</title>
        <authorList>
            <person name="Fan W."/>
            <person name="Wang S."/>
            <person name="Wang H."/>
            <person name="Wang A."/>
            <person name="Jiang F."/>
            <person name="Liu H."/>
            <person name="Zhao H."/>
            <person name="Xu D."/>
            <person name="Zhang Y."/>
        </authorList>
    </citation>
    <scope>NUCLEOTIDE SEQUENCE [LARGE SCALE GENOMIC DNA]</scope>
    <source>
        <strain evidence="2">cv. Punajuju</strain>
    </source>
</reference>